<reference evidence="2" key="2">
    <citation type="submission" date="2024-06" db="UniProtKB">
        <authorList>
            <consortium name="EnsemblMetazoa"/>
        </authorList>
    </citation>
    <scope>IDENTIFICATION</scope>
</reference>
<dbReference type="InterPro" id="IPR000242">
    <property type="entry name" value="PTP_cat"/>
</dbReference>
<name>A0AAN0IJB6_AMPQE</name>
<evidence type="ECO:0000259" key="1">
    <source>
        <dbReference type="PROSITE" id="PS50055"/>
    </source>
</evidence>
<dbReference type="KEGG" id="aqu:100632311"/>
<dbReference type="InterPro" id="IPR029021">
    <property type="entry name" value="Prot-tyrosine_phosphatase-like"/>
</dbReference>
<dbReference type="Gene3D" id="3.90.190.10">
    <property type="entry name" value="Protein tyrosine phosphatase superfamily"/>
    <property type="match status" value="1"/>
</dbReference>
<dbReference type="Pfam" id="PF00102">
    <property type="entry name" value="Y_phosphatase"/>
    <property type="match status" value="1"/>
</dbReference>
<dbReference type="PANTHER" id="PTHR19134:SF449">
    <property type="entry name" value="TYROSINE-PROTEIN PHOSPHATASE 1"/>
    <property type="match status" value="1"/>
</dbReference>
<reference evidence="3" key="1">
    <citation type="journal article" date="2010" name="Nature">
        <title>The Amphimedon queenslandica genome and the evolution of animal complexity.</title>
        <authorList>
            <person name="Srivastava M."/>
            <person name="Simakov O."/>
            <person name="Chapman J."/>
            <person name="Fahey B."/>
            <person name="Gauthier M.E."/>
            <person name="Mitros T."/>
            <person name="Richards G.S."/>
            <person name="Conaco C."/>
            <person name="Dacre M."/>
            <person name="Hellsten U."/>
            <person name="Larroux C."/>
            <person name="Putnam N.H."/>
            <person name="Stanke M."/>
            <person name="Adamska M."/>
            <person name="Darling A."/>
            <person name="Degnan S.M."/>
            <person name="Oakley T.H."/>
            <person name="Plachetzki D.C."/>
            <person name="Zhai Y."/>
            <person name="Adamski M."/>
            <person name="Calcino A."/>
            <person name="Cummins S.F."/>
            <person name="Goodstein D.M."/>
            <person name="Harris C."/>
            <person name="Jackson D.J."/>
            <person name="Leys S.P."/>
            <person name="Shu S."/>
            <person name="Woodcroft B.J."/>
            <person name="Vervoort M."/>
            <person name="Kosik K.S."/>
            <person name="Manning G."/>
            <person name="Degnan B.M."/>
            <person name="Rokhsar D.S."/>
        </authorList>
    </citation>
    <scope>NUCLEOTIDE SEQUENCE [LARGE SCALE GENOMIC DNA]</scope>
</reference>
<dbReference type="InterPro" id="IPR050348">
    <property type="entry name" value="Protein-Tyr_Phosphatase"/>
</dbReference>
<proteinExistence type="predicted"/>
<keyword evidence="3" id="KW-1185">Reference proteome</keyword>
<dbReference type="GO" id="GO:0004725">
    <property type="term" value="F:protein tyrosine phosphatase activity"/>
    <property type="evidence" value="ECO:0007669"/>
    <property type="project" value="InterPro"/>
</dbReference>
<dbReference type="PANTHER" id="PTHR19134">
    <property type="entry name" value="RECEPTOR-TYPE TYROSINE-PROTEIN PHOSPHATASE"/>
    <property type="match status" value="1"/>
</dbReference>
<organism evidence="2 3">
    <name type="scientific">Amphimedon queenslandica</name>
    <name type="common">Sponge</name>
    <dbReference type="NCBI Taxonomy" id="400682"/>
    <lineage>
        <taxon>Eukaryota</taxon>
        <taxon>Metazoa</taxon>
        <taxon>Porifera</taxon>
        <taxon>Demospongiae</taxon>
        <taxon>Heteroscleromorpha</taxon>
        <taxon>Haplosclerida</taxon>
        <taxon>Niphatidae</taxon>
        <taxon>Amphimedon</taxon>
    </lineage>
</organism>
<dbReference type="GeneID" id="100632311"/>
<accession>A0AAN0IJB6</accession>
<dbReference type="EnsemblMetazoa" id="XM_003391839.1">
    <property type="protein sequence ID" value="XP_003391887.1"/>
    <property type="gene ID" value="LOC100632311"/>
</dbReference>
<evidence type="ECO:0000313" key="3">
    <source>
        <dbReference type="Proteomes" id="UP000007879"/>
    </source>
</evidence>
<dbReference type="PRINTS" id="PR00700">
    <property type="entry name" value="PRTYPHPHTASE"/>
</dbReference>
<dbReference type="Proteomes" id="UP000007879">
    <property type="component" value="Unassembled WGS sequence"/>
</dbReference>
<evidence type="ECO:0000313" key="2">
    <source>
        <dbReference type="EnsemblMetazoa" id="XP_003391887.1"/>
    </source>
</evidence>
<dbReference type="SUPFAM" id="SSF52799">
    <property type="entry name" value="(Phosphotyrosine protein) phosphatases II"/>
    <property type="match status" value="1"/>
</dbReference>
<dbReference type="RefSeq" id="XP_003391887.1">
    <property type="nucleotide sequence ID" value="XM_003391839.1"/>
</dbReference>
<dbReference type="SMART" id="SM00194">
    <property type="entry name" value="PTPc"/>
    <property type="match status" value="1"/>
</dbReference>
<feature type="domain" description="Tyrosine-protein phosphatase" evidence="1">
    <location>
        <begin position="27"/>
        <end position="171"/>
    </location>
</feature>
<sequence length="171" mass="19580">DPNHPPLNVSDFIEMMALLQSNNSDRLEEEYPDIELEWNFTSYAAKLPINHGKNRYVNIIPYDHSRVTLKPDGNPGSDYINASFIGGLNSPKDYIATQGPIPAAFPDFWRMIWEYNVPTIIMVTNLKEDDKIKCHQYWPSFGAANYGSFQVTLKEVETVADYAIRTFQLQS</sequence>
<protein>
    <recommendedName>
        <fullName evidence="1">Tyrosine-protein phosphatase domain-containing protein</fullName>
    </recommendedName>
</protein>
<dbReference type="PROSITE" id="PS50055">
    <property type="entry name" value="TYR_PHOSPHATASE_PTP"/>
    <property type="match status" value="1"/>
</dbReference>
<dbReference type="AlphaFoldDB" id="A0AAN0IJB6"/>